<reference evidence="1" key="2">
    <citation type="submission" date="2022-06" db="UniProtKB">
        <authorList>
            <consortium name="EnsemblMetazoa"/>
        </authorList>
    </citation>
    <scope>IDENTIFICATION</scope>
    <source>
        <strain evidence="1">p50T (Dazao)</strain>
    </source>
</reference>
<protein>
    <submittedName>
        <fullName evidence="1">Uncharacterized protein</fullName>
    </submittedName>
</protein>
<dbReference type="OrthoDB" id="7492301at2759"/>
<dbReference type="GO" id="GO:0005634">
    <property type="term" value="C:nucleus"/>
    <property type="evidence" value="ECO:0007669"/>
    <property type="project" value="UniProtKB-ARBA"/>
</dbReference>
<evidence type="ECO:0000313" key="1">
    <source>
        <dbReference type="EnsemblMetazoa" id="XP_004930204.1"/>
    </source>
</evidence>
<name>A0A8R2AJL8_BOMMO</name>
<organism evidence="1 2">
    <name type="scientific">Bombyx mori</name>
    <name type="common">Silk moth</name>
    <dbReference type="NCBI Taxonomy" id="7091"/>
    <lineage>
        <taxon>Eukaryota</taxon>
        <taxon>Metazoa</taxon>
        <taxon>Ecdysozoa</taxon>
        <taxon>Arthropoda</taxon>
        <taxon>Hexapoda</taxon>
        <taxon>Insecta</taxon>
        <taxon>Pterygota</taxon>
        <taxon>Neoptera</taxon>
        <taxon>Endopterygota</taxon>
        <taxon>Lepidoptera</taxon>
        <taxon>Glossata</taxon>
        <taxon>Ditrysia</taxon>
        <taxon>Bombycoidea</taxon>
        <taxon>Bombycidae</taxon>
        <taxon>Bombycinae</taxon>
        <taxon>Bombyx</taxon>
    </lineage>
</organism>
<sequence>MDMEMAKIFTNVPKSAFQLYIKLYCNRRAQDGIPKSIAMTEAIQTWVSLKETEKYQFLNKYNECKERNIKKLGECIKQAEVFVKKRHRKRSPDNTNNESSVSNILETSNIEEIHLKSAETLKEVQIGDVEEDNNLQLESIMHDEIEELLTKTNEENQEFLEESSLMPNPEPMPPTIKSGRELFAIIKTTNENGEVTWDTLSNKERSYYSRAILTLKNDYIHKYKLFLESLGPRELFDYYNKTFC</sequence>
<dbReference type="Proteomes" id="UP000005204">
    <property type="component" value="Unassembled WGS sequence"/>
</dbReference>
<dbReference type="GeneID" id="101736452"/>
<dbReference type="Gene3D" id="1.10.30.10">
    <property type="entry name" value="High mobility group box domain"/>
    <property type="match status" value="1"/>
</dbReference>
<dbReference type="InterPro" id="IPR036910">
    <property type="entry name" value="HMG_box_dom_sf"/>
</dbReference>
<evidence type="ECO:0000313" key="2">
    <source>
        <dbReference type="Proteomes" id="UP000005204"/>
    </source>
</evidence>
<dbReference type="SUPFAM" id="SSF47095">
    <property type="entry name" value="HMG-box"/>
    <property type="match status" value="1"/>
</dbReference>
<dbReference type="RefSeq" id="XP_004930204.1">
    <property type="nucleotide sequence ID" value="XM_004930147.5"/>
</dbReference>
<keyword evidence="2" id="KW-1185">Reference proteome</keyword>
<accession>A0A8R2AJL8</accession>
<dbReference type="KEGG" id="bmor:101736452"/>
<dbReference type="AlphaFoldDB" id="A0A8R2AJL8"/>
<dbReference type="EnsemblMetazoa" id="XM_004930147.4">
    <property type="protein sequence ID" value="XP_004930204.1"/>
    <property type="gene ID" value="LOC101736452"/>
</dbReference>
<reference evidence="2" key="1">
    <citation type="journal article" date="2008" name="Insect Biochem. Mol. Biol.">
        <title>The genome of a lepidopteran model insect, the silkworm Bombyx mori.</title>
        <authorList>
            <consortium name="International Silkworm Genome Consortium"/>
        </authorList>
    </citation>
    <scope>NUCLEOTIDE SEQUENCE [LARGE SCALE GENOMIC DNA]</scope>
    <source>
        <strain evidence="2">p50T</strain>
    </source>
</reference>
<proteinExistence type="predicted"/>